<proteinExistence type="predicted"/>
<accession>A0A0F9RXE7</accession>
<reference evidence="1" key="1">
    <citation type="journal article" date="2015" name="Nature">
        <title>Complex archaea that bridge the gap between prokaryotes and eukaryotes.</title>
        <authorList>
            <person name="Spang A."/>
            <person name="Saw J.H."/>
            <person name="Jorgensen S.L."/>
            <person name="Zaremba-Niedzwiedzka K."/>
            <person name="Martijn J."/>
            <person name="Lind A.E."/>
            <person name="van Eijk R."/>
            <person name="Schleper C."/>
            <person name="Guy L."/>
            <person name="Ettema T.J."/>
        </authorList>
    </citation>
    <scope>NUCLEOTIDE SEQUENCE</scope>
</reference>
<evidence type="ECO:0000313" key="1">
    <source>
        <dbReference type="EMBL" id="KKN59509.1"/>
    </source>
</evidence>
<dbReference type="AlphaFoldDB" id="A0A0F9RXE7"/>
<sequence length="101" mass="11529">MKRKRASEIFGGVDPKLHVINGGQHRTGRKGKAEDWEQTGGALCPQCGQEAVRFRPWDGLCFQCVRALDEKQDRDDKKRARQLKFINQHNARIAKRKGATK</sequence>
<dbReference type="EMBL" id="LAZR01000724">
    <property type="protein sequence ID" value="KKN59509.1"/>
    <property type="molecule type" value="Genomic_DNA"/>
</dbReference>
<gene>
    <name evidence="1" type="ORF">LCGC14_0541230</name>
</gene>
<protein>
    <submittedName>
        <fullName evidence="1">Uncharacterized protein</fullName>
    </submittedName>
</protein>
<name>A0A0F9RXE7_9ZZZZ</name>
<comment type="caution">
    <text evidence="1">The sequence shown here is derived from an EMBL/GenBank/DDBJ whole genome shotgun (WGS) entry which is preliminary data.</text>
</comment>
<organism evidence="1">
    <name type="scientific">marine sediment metagenome</name>
    <dbReference type="NCBI Taxonomy" id="412755"/>
    <lineage>
        <taxon>unclassified sequences</taxon>
        <taxon>metagenomes</taxon>
        <taxon>ecological metagenomes</taxon>
    </lineage>
</organism>